<name>A0A562BQH8_9BURK</name>
<dbReference type="AlphaFoldDB" id="A0A562BQH8"/>
<organism evidence="4 5">
    <name type="scientific">Cupriavidus gilardii J11</name>
    <dbReference type="NCBI Taxonomy" id="936133"/>
    <lineage>
        <taxon>Bacteria</taxon>
        <taxon>Pseudomonadati</taxon>
        <taxon>Pseudomonadota</taxon>
        <taxon>Betaproteobacteria</taxon>
        <taxon>Burkholderiales</taxon>
        <taxon>Burkholderiaceae</taxon>
        <taxon>Cupriavidus</taxon>
    </lineage>
</organism>
<evidence type="ECO:0000256" key="3">
    <source>
        <dbReference type="SAM" id="MobiDB-lite"/>
    </source>
</evidence>
<evidence type="ECO:0000256" key="1">
    <source>
        <dbReference type="ARBA" id="ARBA00005254"/>
    </source>
</evidence>
<dbReference type="CDD" id="cd06558">
    <property type="entry name" value="crotonase-like"/>
    <property type="match status" value="1"/>
</dbReference>
<dbReference type="InterPro" id="IPR001753">
    <property type="entry name" value="Enoyl-CoA_hydra/iso"/>
</dbReference>
<dbReference type="PANTHER" id="PTHR11941:SF54">
    <property type="entry name" value="ENOYL-COA HYDRATASE, MITOCHONDRIAL"/>
    <property type="match status" value="1"/>
</dbReference>
<dbReference type="PANTHER" id="PTHR11941">
    <property type="entry name" value="ENOYL-COA HYDRATASE-RELATED"/>
    <property type="match status" value="1"/>
</dbReference>
<feature type="region of interest" description="Disordered" evidence="3">
    <location>
        <begin position="1"/>
        <end position="25"/>
    </location>
</feature>
<sequence>MPASEPAQVDAQAAETAADVTTDAANDEQPLLVSRDDDGIVTITLNRPAKLNAFTLPMWQQLGDAFRLLSSDDAVRCVLVRGAGERAFSPGNDISEFATARSNKAQAIAYGKVMHATAQAMLDCPHPIVAQIHGICVGGGLEVAAMADIRICGQGSRFGAPIKNLGLVMAYPEMAPLIRLVGQSRTLEILLEGRIFGADEALGMGLVSRVVQDADVATEALATARRIASGAPLVARWHKKFARKLVAGDALTDRDLDEAFDCFDTEDFRTGYRAFLAKETPRFSGR</sequence>
<gene>
    <name evidence="4" type="ORF">L602_001700000060</name>
</gene>
<dbReference type="SUPFAM" id="SSF52096">
    <property type="entry name" value="ClpP/crotonase"/>
    <property type="match status" value="1"/>
</dbReference>
<dbReference type="Pfam" id="PF00378">
    <property type="entry name" value="ECH_1"/>
    <property type="match status" value="1"/>
</dbReference>
<dbReference type="Gene3D" id="3.90.226.10">
    <property type="entry name" value="2-enoyl-CoA Hydratase, Chain A, domain 1"/>
    <property type="match status" value="1"/>
</dbReference>
<protein>
    <submittedName>
        <fullName evidence="4">Enoyl-CoA hydratase/carnithine racemase</fullName>
    </submittedName>
</protein>
<evidence type="ECO:0000256" key="2">
    <source>
        <dbReference type="ARBA" id="ARBA00023239"/>
    </source>
</evidence>
<comment type="caution">
    <text evidence="4">The sequence shown here is derived from an EMBL/GenBank/DDBJ whole genome shotgun (WGS) entry which is preliminary data.</text>
</comment>
<reference evidence="4 5" key="1">
    <citation type="submission" date="2019-07" db="EMBL/GenBank/DDBJ databases">
        <title>Genome sequencing of lignin-degrading bacterial isolates.</title>
        <authorList>
            <person name="Gladden J."/>
        </authorList>
    </citation>
    <scope>NUCLEOTIDE SEQUENCE [LARGE SCALE GENOMIC DNA]</scope>
    <source>
        <strain evidence="4 5">J11</strain>
    </source>
</reference>
<keyword evidence="5" id="KW-1185">Reference proteome</keyword>
<dbReference type="Gene3D" id="1.10.12.10">
    <property type="entry name" value="Lyase 2-enoyl-coa Hydratase, Chain A, domain 2"/>
    <property type="match status" value="1"/>
</dbReference>
<dbReference type="GO" id="GO:0006635">
    <property type="term" value="P:fatty acid beta-oxidation"/>
    <property type="evidence" value="ECO:0007669"/>
    <property type="project" value="TreeGrafter"/>
</dbReference>
<dbReference type="EMBL" id="VLJN01000009">
    <property type="protein sequence ID" value="TWG87414.1"/>
    <property type="molecule type" value="Genomic_DNA"/>
</dbReference>
<evidence type="ECO:0000313" key="5">
    <source>
        <dbReference type="Proteomes" id="UP000318141"/>
    </source>
</evidence>
<feature type="compositionally biased region" description="Low complexity" evidence="3">
    <location>
        <begin position="7"/>
        <end position="24"/>
    </location>
</feature>
<dbReference type="GO" id="GO:0016829">
    <property type="term" value="F:lyase activity"/>
    <property type="evidence" value="ECO:0007669"/>
    <property type="project" value="UniProtKB-KW"/>
</dbReference>
<dbReference type="OrthoDB" id="9148881at2"/>
<accession>A0A562BQH8</accession>
<dbReference type="Proteomes" id="UP000318141">
    <property type="component" value="Unassembled WGS sequence"/>
</dbReference>
<dbReference type="InterPro" id="IPR029045">
    <property type="entry name" value="ClpP/crotonase-like_dom_sf"/>
</dbReference>
<comment type="similarity">
    <text evidence="1">Belongs to the enoyl-CoA hydratase/isomerase family.</text>
</comment>
<proteinExistence type="inferred from homology"/>
<keyword evidence="2" id="KW-0456">Lyase</keyword>
<dbReference type="InterPro" id="IPR014748">
    <property type="entry name" value="Enoyl-CoA_hydra_C"/>
</dbReference>
<evidence type="ECO:0000313" key="4">
    <source>
        <dbReference type="EMBL" id="TWG87414.1"/>
    </source>
</evidence>